<sequence>MRMRFYLAHSEVVPPSRLQFQGCSINLSGTLWM</sequence>
<evidence type="ECO:0000313" key="1">
    <source>
        <dbReference type="EMBL" id="QRC98326.1"/>
    </source>
</evidence>
<gene>
    <name evidence="1" type="ORF">JI435_411890</name>
</gene>
<accession>A0A7U2I3B9</accession>
<dbReference type="Proteomes" id="UP000663193">
    <property type="component" value="Chromosome 8"/>
</dbReference>
<dbReference type="AlphaFoldDB" id="A0A7U2I3B9"/>
<organism evidence="1 2">
    <name type="scientific">Phaeosphaeria nodorum (strain SN15 / ATCC MYA-4574 / FGSC 10173)</name>
    <name type="common">Glume blotch fungus</name>
    <name type="synonym">Parastagonospora nodorum</name>
    <dbReference type="NCBI Taxonomy" id="321614"/>
    <lineage>
        <taxon>Eukaryota</taxon>
        <taxon>Fungi</taxon>
        <taxon>Dikarya</taxon>
        <taxon>Ascomycota</taxon>
        <taxon>Pezizomycotina</taxon>
        <taxon>Dothideomycetes</taxon>
        <taxon>Pleosporomycetidae</taxon>
        <taxon>Pleosporales</taxon>
        <taxon>Pleosporineae</taxon>
        <taxon>Phaeosphaeriaceae</taxon>
        <taxon>Parastagonospora</taxon>
    </lineage>
</organism>
<keyword evidence="2" id="KW-1185">Reference proteome</keyword>
<dbReference type="EMBL" id="CP069030">
    <property type="protein sequence ID" value="QRC98326.1"/>
    <property type="molecule type" value="Genomic_DNA"/>
</dbReference>
<proteinExistence type="predicted"/>
<name>A0A7U2I3B9_PHANO</name>
<reference evidence="2" key="1">
    <citation type="journal article" date="2021" name="BMC Genomics">
        <title>Chromosome-level genome assembly and manually-curated proteome of model necrotroph Parastagonospora nodorum Sn15 reveals a genome-wide trove of candidate effector homologs, and redundancy of virulence-related functions within an accessory chromosome.</title>
        <authorList>
            <person name="Bertazzoni S."/>
            <person name="Jones D.A.B."/>
            <person name="Phan H.T."/>
            <person name="Tan K.-C."/>
            <person name="Hane J.K."/>
        </authorList>
    </citation>
    <scope>NUCLEOTIDE SEQUENCE [LARGE SCALE GENOMIC DNA]</scope>
    <source>
        <strain evidence="2">SN15 / ATCC MYA-4574 / FGSC 10173)</strain>
    </source>
</reference>
<dbReference type="VEuPathDB" id="FungiDB:JI435_411890"/>
<protein>
    <submittedName>
        <fullName evidence="1">Uncharacterized protein</fullName>
    </submittedName>
</protein>
<evidence type="ECO:0000313" key="2">
    <source>
        <dbReference type="Proteomes" id="UP000663193"/>
    </source>
</evidence>